<accession>A0A6A0BB58</accession>
<sequence>MTISISETLLSDFKEDDPLSKMAYHIVHGGLVDNFPAFEKMLIEARVIDDIQLKVDRDFLVSEVIRKVNRFQKRYLNQFLTAILATNYLSKMIDYPKALRIEELMFERHIGTQKANYLVHNLLDRTLDMQILFGRTRLPLTADVFPHLLVWFFQNKNEIDKRAMEISRENQAFDASFAVFSFWNKGLENAPEIVQKLAKINADKLNRHAISYHFLDESTVTDFLDIPDAVRYYQTAETVSPTYFSEWLRVALLARYSGTWLDSTILATDRGVALINSYRQQENPYFSGTDSGNIFAYAFATNQNNRLVVMLQATLERYMVTHKQYDNYYTFDMLFIIIEAFDANCRQMIENSPKDEQFNYHLMDRMIESWQPDGLTEIDEMWQNSAFVKLTYKYKEIVNGSITEIVLKKLADALSKLEDYLS</sequence>
<dbReference type="Pfam" id="PF05704">
    <property type="entry name" value="Caps_synth"/>
    <property type="match status" value="1"/>
</dbReference>
<dbReference type="Proteomes" id="UP000480303">
    <property type="component" value="Unassembled WGS sequence"/>
</dbReference>
<gene>
    <name evidence="1" type="ORF">Hs30E_04660</name>
</gene>
<dbReference type="InterPro" id="IPR008441">
    <property type="entry name" value="AfumC-like_glycosyl_Trfase"/>
</dbReference>
<organism evidence="1 2">
    <name type="scientific">Pseudolactococcus hodotermopsidis</name>
    <dbReference type="NCBI Taxonomy" id="2709157"/>
    <lineage>
        <taxon>Bacteria</taxon>
        <taxon>Bacillati</taxon>
        <taxon>Bacillota</taxon>
        <taxon>Bacilli</taxon>
        <taxon>Lactobacillales</taxon>
        <taxon>Streptococcaceae</taxon>
        <taxon>Pseudolactococcus</taxon>
    </lineage>
</organism>
<evidence type="ECO:0000313" key="2">
    <source>
        <dbReference type="Proteomes" id="UP000480303"/>
    </source>
</evidence>
<dbReference type="GO" id="GO:0016757">
    <property type="term" value="F:glycosyltransferase activity"/>
    <property type="evidence" value="ECO:0007669"/>
    <property type="project" value="InterPro"/>
</dbReference>
<keyword evidence="2" id="KW-1185">Reference proteome</keyword>
<evidence type="ECO:0000313" key="1">
    <source>
        <dbReference type="EMBL" id="GFH41915.1"/>
    </source>
</evidence>
<protein>
    <submittedName>
        <fullName evidence="1">Uncharacterized protein</fullName>
    </submittedName>
</protein>
<dbReference type="EMBL" id="BLLI01000008">
    <property type="protein sequence ID" value="GFH41915.1"/>
    <property type="molecule type" value="Genomic_DNA"/>
</dbReference>
<comment type="caution">
    <text evidence="1">The sequence shown here is derived from an EMBL/GenBank/DDBJ whole genome shotgun (WGS) entry which is preliminary data.</text>
</comment>
<dbReference type="AlphaFoldDB" id="A0A6A0BB58"/>
<proteinExistence type="predicted"/>
<reference evidence="1 2" key="1">
    <citation type="submission" date="2020-02" db="EMBL/GenBank/DDBJ databases">
        <title>Draft genome sequence of Lactococcus sp. Hs30E4-3.</title>
        <authorList>
            <person name="Noda S."/>
            <person name="Yuki M."/>
            <person name="Ohkuma M."/>
        </authorList>
    </citation>
    <scope>NUCLEOTIDE SEQUENCE [LARGE SCALE GENOMIC DNA]</scope>
    <source>
        <strain evidence="1 2">Hs30E4-3</strain>
    </source>
</reference>
<name>A0A6A0BB58_9LACT</name>
<dbReference type="RefSeq" id="WP_172207672.1">
    <property type="nucleotide sequence ID" value="NZ_BLLI01000008.1"/>
</dbReference>